<dbReference type="PROSITE" id="PS50106">
    <property type="entry name" value="PDZ"/>
    <property type="match status" value="1"/>
</dbReference>
<keyword evidence="1" id="KW-0732">Signal</keyword>
<name>A0ABD3QHZ4_9STRA</name>
<dbReference type="SMART" id="SM00228">
    <property type="entry name" value="PDZ"/>
    <property type="match status" value="1"/>
</dbReference>
<gene>
    <name evidence="3" type="ORF">HJC23_013472</name>
</gene>
<dbReference type="Gene3D" id="2.30.42.10">
    <property type="match status" value="1"/>
</dbReference>
<dbReference type="EMBL" id="JABMIG020000053">
    <property type="protein sequence ID" value="KAL3797640.1"/>
    <property type="molecule type" value="Genomic_DNA"/>
</dbReference>
<feature type="chain" id="PRO_5044766930" description="PDZ domain-containing protein" evidence="1">
    <location>
        <begin position="23"/>
        <end position="177"/>
    </location>
</feature>
<protein>
    <recommendedName>
        <fullName evidence="2">PDZ domain-containing protein</fullName>
    </recommendedName>
</protein>
<evidence type="ECO:0000256" key="1">
    <source>
        <dbReference type="SAM" id="SignalP"/>
    </source>
</evidence>
<evidence type="ECO:0000259" key="2">
    <source>
        <dbReference type="PROSITE" id="PS50106"/>
    </source>
</evidence>
<comment type="caution">
    <text evidence="3">The sequence shown here is derived from an EMBL/GenBank/DDBJ whole genome shotgun (WGS) entry which is preliminary data.</text>
</comment>
<accession>A0ABD3QHZ4</accession>
<evidence type="ECO:0000313" key="3">
    <source>
        <dbReference type="EMBL" id="KAL3797640.1"/>
    </source>
</evidence>
<dbReference type="Proteomes" id="UP001516023">
    <property type="component" value="Unassembled WGS sequence"/>
</dbReference>
<evidence type="ECO:0000313" key="4">
    <source>
        <dbReference type="Proteomes" id="UP001516023"/>
    </source>
</evidence>
<keyword evidence="4" id="KW-1185">Reference proteome</keyword>
<dbReference type="Pfam" id="PF17820">
    <property type="entry name" value="PDZ_6"/>
    <property type="match status" value="1"/>
</dbReference>
<dbReference type="AlphaFoldDB" id="A0ABD3QHZ4"/>
<dbReference type="InterPro" id="IPR036034">
    <property type="entry name" value="PDZ_sf"/>
</dbReference>
<organism evidence="3 4">
    <name type="scientific">Cyclotella cryptica</name>
    <dbReference type="NCBI Taxonomy" id="29204"/>
    <lineage>
        <taxon>Eukaryota</taxon>
        <taxon>Sar</taxon>
        <taxon>Stramenopiles</taxon>
        <taxon>Ochrophyta</taxon>
        <taxon>Bacillariophyta</taxon>
        <taxon>Coscinodiscophyceae</taxon>
        <taxon>Thalassiosirophycidae</taxon>
        <taxon>Stephanodiscales</taxon>
        <taxon>Stephanodiscaceae</taxon>
        <taxon>Cyclotella</taxon>
    </lineage>
</organism>
<feature type="signal peptide" evidence="1">
    <location>
        <begin position="1"/>
        <end position="22"/>
    </location>
</feature>
<reference evidence="3 4" key="1">
    <citation type="journal article" date="2020" name="G3 (Bethesda)">
        <title>Improved Reference Genome for Cyclotella cryptica CCMP332, a Model for Cell Wall Morphogenesis, Salinity Adaptation, and Lipid Production in Diatoms (Bacillariophyta).</title>
        <authorList>
            <person name="Roberts W.R."/>
            <person name="Downey K.M."/>
            <person name="Ruck E.C."/>
            <person name="Traller J.C."/>
            <person name="Alverson A.J."/>
        </authorList>
    </citation>
    <scope>NUCLEOTIDE SEQUENCE [LARGE SCALE GENOMIC DNA]</scope>
    <source>
        <strain evidence="3 4">CCMP332</strain>
    </source>
</reference>
<dbReference type="InterPro" id="IPR001478">
    <property type="entry name" value="PDZ"/>
</dbReference>
<dbReference type="SUPFAM" id="SSF50156">
    <property type="entry name" value="PDZ domain-like"/>
    <property type="match status" value="1"/>
</dbReference>
<sequence length="177" mass="19369">MQSFTIHRRVILLLSLAVIVSGEALAFQASLLLSLKNNFDTVTNFQTGPRYHEKYSIVHRRRRNHGSSSSSSLAMIGTGFSFNDGEQILVSVQKPLGIILEQDSTPSDMSPSSQGPITVTDVDLNGSAARAGVQVGDTLLAVQNVSVEFMDLNEVLDLIGGAPRVLNLRFLRREREE</sequence>
<proteinExistence type="predicted"/>
<feature type="domain" description="PDZ" evidence="2">
    <location>
        <begin position="96"/>
        <end position="174"/>
    </location>
</feature>
<dbReference type="InterPro" id="IPR041489">
    <property type="entry name" value="PDZ_6"/>
</dbReference>